<keyword evidence="1" id="KW-0697">Rotamase</keyword>
<feature type="coiled-coil region" evidence="2">
    <location>
        <begin position="451"/>
        <end position="485"/>
    </location>
</feature>
<dbReference type="PANTHER" id="PTHR44927:SF1">
    <property type="entry name" value="FK506-BINDING PROTEIN 15"/>
    <property type="match status" value="1"/>
</dbReference>
<name>A0A6L2PBR1_COPFO</name>
<reference evidence="5" key="1">
    <citation type="submission" date="2020-01" db="EMBL/GenBank/DDBJ databases">
        <title>Draft genome sequence of the Termite Coptotermes fromosanus.</title>
        <authorList>
            <person name="Itakura S."/>
            <person name="Yosikawa Y."/>
            <person name="Umezawa K."/>
        </authorList>
    </citation>
    <scope>NUCLEOTIDE SEQUENCE [LARGE SCALE GENOMIC DNA]</scope>
</reference>
<evidence type="ECO:0000313" key="5">
    <source>
        <dbReference type="Proteomes" id="UP000502823"/>
    </source>
</evidence>
<dbReference type="EMBL" id="BLKM01000181">
    <property type="protein sequence ID" value="GFG29943.1"/>
    <property type="molecule type" value="Genomic_DNA"/>
</dbReference>
<keyword evidence="2" id="KW-0175">Coiled coil</keyword>
<organism evidence="4 5">
    <name type="scientific">Coptotermes formosanus</name>
    <name type="common">Formosan subterranean termite</name>
    <dbReference type="NCBI Taxonomy" id="36987"/>
    <lineage>
        <taxon>Eukaryota</taxon>
        <taxon>Metazoa</taxon>
        <taxon>Ecdysozoa</taxon>
        <taxon>Arthropoda</taxon>
        <taxon>Hexapoda</taxon>
        <taxon>Insecta</taxon>
        <taxon>Pterygota</taxon>
        <taxon>Neoptera</taxon>
        <taxon>Polyneoptera</taxon>
        <taxon>Dictyoptera</taxon>
        <taxon>Blattodea</taxon>
        <taxon>Blattoidea</taxon>
        <taxon>Termitoidae</taxon>
        <taxon>Rhinotermitidae</taxon>
        <taxon>Coptotermes</taxon>
    </lineage>
</organism>
<gene>
    <name evidence="4" type="ORF">Cfor_09957</name>
</gene>
<evidence type="ECO:0000259" key="3">
    <source>
        <dbReference type="PROSITE" id="PS50059"/>
    </source>
</evidence>
<proteinExistence type="predicted"/>
<comment type="caution">
    <text evidence="4">The sequence shown here is derived from an EMBL/GenBank/DDBJ whole genome shotgun (WGS) entry which is preliminary data.</text>
</comment>
<dbReference type="InParanoid" id="A0A6L2PBR1"/>
<comment type="catalytic activity">
    <reaction evidence="1">
        <text>[protein]-peptidylproline (omega=180) = [protein]-peptidylproline (omega=0)</text>
        <dbReference type="Rhea" id="RHEA:16237"/>
        <dbReference type="Rhea" id="RHEA-COMP:10747"/>
        <dbReference type="Rhea" id="RHEA-COMP:10748"/>
        <dbReference type="ChEBI" id="CHEBI:83833"/>
        <dbReference type="ChEBI" id="CHEBI:83834"/>
        <dbReference type="EC" id="5.2.1.8"/>
    </reaction>
</comment>
<dbReference type="PANTHER" id="PTHR44927">
    <property type="entry name" value="FK506-BINDING PROTEIN 15"/>
    <property type="match status" value="1"/>
</dbReference>
<dbReference type="SUPFAM" id="SSF54534">
    <property type="entry name" value="FKBP-like"/>
    <property type="match status" value="1"/>
</dbReference>
<keyword evidence="1" id="KW-0413">Isomerase</keyword>
<dbReference type="Proteomes" id="UP000502823">
    <property type="component" value="Unassembled WGS sequence"/>
</dbReference>
<feature type="domain" description="PPIase FKBP-type" evidence="3">
    <location>
        <begin position="128"/>
        <end position="213"/>
    </location>
</feature>
<dbReference type="InterPro" id="IPR046357">
    <property type="entry name" value="PPIase_dom_sf"/>
</dbReference>
<dbReference type="OrthoDB" id="5842926at2759"/>
<dbReference type="Pfam" id="PF23649">
    <property type="entry name" value="FKBP15"/>
    <property type="match status" value="1"/>
</dbReference>
<evidence type="ECO:0000256" key="2">
    <source>
        <dbReference type="SAM" id="Coils"/>
    </source>
</evidence>
<dbReference type="Gene3D" id="3.10.50.40">
    <property type="match status" value="1"/>
</dbReference>
<evidence type="ECO:0000256" key="1">
    <source>
        <dbReference type="PROSITE-ProRule" id="PRU00277"/>
    </source>
</evidence>
<evidence type="ECO:0000313" key="4">
    <source>
        <dbReference type="EMBL" id="GFG29943.1"/>
    </source>
</evidence>
<dbReference type="InterPro" id="IPR001179">
    <property type="entry name" value="PPIase_FKBP_dom"/>
</dbReference>
<keyword evidence="5" id="KW-1185">Reference proteome</keyword>
<feature type="non-terminal residue" evidence="4">
    <location>
        <position position="656"/>
    </location>
</feature>
<dbReference type="EC" id="5.2.1.8" evidence="1"/>
<protein>
    <recommendedName>
        <fullName evidence="1">peptidylprolyl isomerase</fullName>
        <ecNumber evidence="1">5.2.1.8</ecNumber>
    </recommendedName>
</protein>
<dbReference type="GO" id="GO:0003755">
    <property type="term" value="F:peptidyl-prolyl cis-trans isomerase activity"/>
    <property type="evidence" value="ECO:0007669"/>
    <property type="project" value="UniProtKB-KW"/>
</dbReference>
<sequence length="656" mass="72221">MSEIGNTRGKKRVVCSQEHEIACSVWKCVPDNGWNKSDAGLYPIDSESCWANIVMRESAVFQVQANNYATFYDDQMQNWSVMFESSGDAIEFAREVGLARVNAMGKQSDQNFVTQDLLFGVGATANEGDVVSVQYIAFPLTACKLGEEVDDTTKSEKPQQVKVKKGSWEEGLLGVAKGCKRMIMLPPFLVGPWKSRVPRDSSVVLEVDIAGIKSGHRVSLTDSGESAVDSSTDDTSIKARGASISEALTNSPKTHKASIISRMAKMGQATLPLKGATMCDPSDSEEMEASLVGPVDTAPAVVCKMPLKVRPAKSRTSSSPSVQNAQPLGGMVPQQLALYQPIPAPAQSHHYMGMDASVTYIQPPGQYCPLVTQQAGGSQQVFPVPTAAISTPPVVPSDTHLSVFLAEMRNQNLEVRMGVAKAVDKVDQVLMKLDNIQHCQSLPAMEPSTLLASIQKLVTDNEQLRAELEEKRGKLDQQNEKMCELLHLNQNAGEAGQESSKEMSAILSQLKVQQFELENSQQLVQEQKQQLESYNKSIADLQAIRDGLEGKLEECQEKTSGCEVRMNKLIQAHQVEMAELKKELMTQQQTNITLMDRVRTLQAQLCEHSCGAADYNMLDEVKKVMNVLYHRLHSQFMPSMSYEGLQIRQIFMATIR</sequence>
<dbReference type="PROSITE" id="PS50059">
    <property type="entry name" value="FKBP_PPIASE"/>
    <property type="match status" value="1"/>
</dbReference>
<dbReference type="InterPro" id="IPR056598">
    <property type="entry name" value="FKBP-15_dom"/>
</dbReference>
<feature type="coiled-coil region" evidence="2">
    <location>
        <begin position="510"/>
        <end position="597"/>
    </location>
</feature>
<accession>A0A6L2PBR1</accession>
<dbReference type="AlphaFoldDB" id="A0A6L2PBR1"/>